<dbReference type="Pfam" id="PF04122">
    <property type="entry name" value="CW_binding_2"/>
    <property type="match status" value="3"/>
</dbReference>
<keyword evidence="1" id="KW-0732">Signal</keyword>
<sequence>MKLKKLLSLGLVSMFVVGFPISANALDKIDKIQGADKYETAGIIADKQSYTTAILINADSTMADGLSASGLAGATNAPILLTKKNNIPNATLKRVEKAKKVYIIGGESSIDKATETFLKDKGIEIRRLQGNDRIKTSYNVAKEINSINKANKVILTNAFKGEPDAMSIASVAVRDKAPIILTDGKSVPFNTTGIESYAIGGTSSMSDSLVNDTNSTRLGGVDRYDTNKKIVNKFYNGAKEFYIASGTDLVYALVGSPMAKNNPIVLVDIGSNKDILKNAAKVTGIGNLSDKIMLECENTINNISLPSSNKNIICGLKIDFDSNHIIWQDKGSYLECYDDNLEYYTEKYKDPTVPINIENTSTQNLDVTKLKVYGEANSTLYMGQYAKIKMDFNSFGVLKPGEKCTIYLDIISLDPSRSMTLTFSYVGDKENYKYEQGLASRILFYNPDGEDFFEYK</sequence>
<dbReference type="PANTHER" id="PTHR30032:SF8">
    <property type="entry name" value="GERMINATION-SPECIFIC N-ACETYLMURAMOYL-L-ALANINE AMIDASE"/>
    <property type="match status" value="1"/>
</dbReference>
<evidence type="ECO:0000313" key="3">
    <source>
        <dbReference type="EMBL" id="CDS88388.1"/>
    </source>
</evidence>
<protein>
    <submittedName>
        <fullName evidence="4">Cell surface protein</fullName>
    </submittedName>
    <submittedName>
        <fullName evidence="3">Putative cell wall binding repeat 2</fullName>
    </submittedName>
</protein>
<dbReference type="PANTHER" id="PTHR30032">
    <property type="entry name" value="N-ACETYLMURAMOYL-L-ALANINE AMIDASE-RELATED"/>
    <property type="match status" value="1"/>
</dbReference>
<evidence type="ECO:0000313" key="4">
    <source>
        <dbReference type="EMBL" id="CDT33213.1"/>
    </source>
</evidence>
<dbReference type="RefSeq" id="WP_021390237.1">
    <property type="nucleotide sequence ID" value="NZ_BBYB01000182.1"/>
</dbReference>
<feature type="chain" id="PRO_5013440357" evidence="1">
    <location>
        <begin position="26"/>
        <end position="456"/>
    </location>
</feature>
<proteinExistence type="predicted"/>
<name>A0A069AU13_CLODI</name>
<organism evidence="4">
    <name type="scientific">Clostridioides difficile</name>
    <name type="common">Peptoclostridium difficile</name>
    <dbReference type="NCBI Taxonomy" id="1496"/>
    <lineage>
        <taxon>Bacteria</taxon>
        <taxon>Bacillati</taxon>
        <taxon>Bacillota</taxon>
        <taxon>Clostridia</taxon>
        <taxon>Peptostreptococcales</taxon>
        <taxon>Peptostreptococcaceae</taxon>
        <taxon>Clostridioides</taxon>
    </lineage>
</organism>
<dbReference type="EMBL" id="LK932407">
    <property type="protein sequence ID" value="CDS88388.1"/>
    <property type="molecule type" value="Genomic_DNA"/>
</dbReference>
<evidence type="ECO:0000313" key="2">
    <source>
        <dbReference type="EMBL" id="CDS85248.1"/>
    </source>
</evidence>
<reference evidence="4" key="1">
    <citation type="submission" date="2014-07" db="EMBL/GenBank/DDBJ databases">
        <authorList>
            <person name="Monot Marc"/>
        </authorList>
    </citation>
    <scope>NUCLEOTIDE SEQUENCE</scope>
    <source>
        <strain evidence="4">7032989</strain>
        <strain evidence="3">7032994</strain>
    </source>
</reference>
<dbReference type="Gene3D" id="3.40.50.12090">
    <property type="match status" value="2"/>
</dbReference>
<dbReference type="AlphaFoldDB" id="A0A069AU13"/>
<dbReference type="InterPro" id="IPR007253">
    <property type="entry name" value="Cell_wall-bd_2"/>
</dbReference>
<dbReference type="EMBL" id="LK933116">
    <property type="protein sequence ID" value="CDT33213.1"/>
    <property type="molecule type" value="Genomic_DNA"/>
</dbReference>
<dbReference type="InterPro" id="IPR051922">
    <property type="entry name" value="Bact_Sporulation_Assoc"/>
</dbReference>
<dbReference type="EMBL" id="LK932505">
    <property type="protein sequence ID" value="CDS85248.1"/>
    <property type="molecule type" value="Genomic_DNA"/>
</dbReference>
<accession>A0A069AU13</accession>
<evidence type="ECO:0000256" key="1">
    <source>
        <dbReference type="SAM" id="SignalP"/>
    </source>
</evidence>
<gene>
    <name evidence="4" type="primary">cwp</name>
    <name evidence="4" type="ORF">BN1095_440006</name>
    <name evidence="2" type="ORF">BN1096_520182</name>
    <name evidence="3" type="ORF">BN1097_680004</name>
</gene>
<feature type="signal peptide" evidence="1">
    <location>
        <begin position="1"/>
        <end position="25"/>
    </location>
</feature>